<dbReference type="FunFam" id="3.30.70.20:FF:000002">
    <property type="entry name" value="NADH-ubiquinone oxidoreductase 75 kDa subunit"/>
    <property type="match status" value="1"/>
</dbReference>
<protein>
    <recommendedName>
        <fullName evidence="13">NADH-quinone oxidoreductase</fullName>
        <ecNumber evidence="13">7.1.1.-</ecNumber>
    </recommendedName>
</protein>
<dbReference type="InterPro" id="IPR036010">
    <property type="entry name" value="2Fe-2S_ferredoxin-like_sf"/>
</dbReference>
<comment type="cofactor">
    <cofactor evidence="1 13">
        <name>[4Fe-4S] cluster</name>
        <dbReference type="ChEBI" id="CHEBI:49883"/>
    </cofactor>
</comment>
<evidence type="ECO:0000256" key="11">
    <source>
        <dbReference type="ARBA" id="ARBA00026021"/>
    </source>
</evidence>
<evidence type="ECO:0000256" key="1">
    <source>
        <dbReference type="ARBA" id="ARBA00001966"/>
    </source>
</evidence>
<dbReference type="PANTHER" id="PTHR43105:SF13">
    <property type="entry name" value="NADH-UBIQUINONE OXIDOREDUCTASE 75 KDA SUBUNIT, MITOCHONDRIAL"/>
    <property type="match status" value="1"/>
</dbReference>
<evidence type="ECO:0000256" key="4">
    <source>
        <dbReference type="ARBA" id="ARBA00022714"/>
    </source>
</evidence>
<dbReference type="Gene3D" id="3.40.228.10">
    <property type="entry name" value="Dimethylsulfoxide Reductase, domain 2"/>
    <property type="match status" value="1"/>
</dbReference>
<evidence type="ECO:0000256" key="7">
    <source>
        <dbReference type="ARBA" id="ARBA00022967"/>
    </source>
</evidence>
<dbReference type="InterPro" id="IPR000283">
    <property type="entry name" value="NADH_UbQ_OxRdtase_75kDa_su_CS"/>
</dbReference>
<evidence type="ECO:0000256" key="3">
    <source>
        <dbReference type="ARBA" id="ARBA00022485"/>
    </source>
</evidence>
<dbReference type="FunFam" id="3.10.20.740:FF:000001">
    <property type="entry name" value="NADH-quinone oxidoreductase subunit G"/>
    <property type="match status" value="1"/>
</dbReference>
<dbReference type="SUPFAM" id="SSF54862">
    <property type="entry name" value="4Fe-4S ferredoxins"/>
    <property type="match status" value="1"/>
</dbReference>
<dbReference type="Gene3D" id="3.30.70.20">
    <property type="match status" value="1"/>
</dbReference>
<dbReference type="GO" id="GO:0051537">
    <property type="term" value="F:2 iron, 2 sulfur cluster binding"/>
    <property type="evidence" value="ECO:0007669"/>
    <property type="project" value="UniProtKB-UniRule"/>
</dbReference>
<feature type="domain" description="2Fe-2S ferredoxin-type" evidence="14">
    <location>
        <begin position="4"/>
        <end position="82"/>
    </location>
</feature>
<keyword evidence="8 13" id="KW-0408">Iron</keyword>
<dbReference type="CDD" id="cd02772">
    <property type="entry name" value="MopB_NDH-1_NuoG2"/>
    <property type="match status" value="1"/>
</dbReference>
<dbReference type="InterPro" id="IPR006963">
    <property type="entry name" value="Mopterin_OxRdtase_4Fe-4S_dom"/>
</dbReference>
<dbReference type="EMBL" id="CAADFS010000002">
    <property type="protein sequence ID" value="VFK37751.1"/>
    <property type="molecule type" value="Genomic_DNA"/>
</dbReference>
<keyword evidence="10 13" id="KW-0520">NAD</keyword>
<dbReference type="GO" id="GO:0042773">
    <property type="term" value="P:ATP synthesis coupled electron transport"/>
    <property type="evidence" value="ECO:0007669"/>
    <property type="project" value="InterPro"/>
</dbReference>
<evidence type="ECO:0000256" key="2">
    <source>
        <dbReference type="ARBA" id="ARBA00005404"/>
    </source>
</evidence>
<evidence type="ECO:0000259" key="16">
    <source>
        <dbReference type="PROSITE" id="PS51839"/>
    </source>
</evidence>
<dbReference type="PROSITE" id="PS00641">
    <property type="entry name" value="COMPLEX1_75K_1"/>
    <property type="match status" value="1"/>
</dbReference>
<evidence type="ECO:0000313" key="17">
    <source>
        <dbReference type="EMBL" id="VFK37751.1"/>
    </source>
</evidence>
<keyword evidence="3 13" id="KW-0004">4Fe-4S</keyword>
<keyword evidence="5 13" id="KW-0874">Quinone</keyword>
<comment type="function">
    <text evidence="13">NDH-1 shuttles electrons from NADH, via FMN and iron-sulfur (Fe-S) centers, to quinones in the respiratory chain. Couples the redox reaction to proton translocation (for every two electrons transferred, four hydrogen ions are translocated across the cytoplasmic membrane), and thus conserves the redox energy in a proton gradient.</text>
</comment>
<dbReference type="PROSITE" id="PS00643">
    <property type="entry name" value="COMPLEX1_75K_3"/>
    <property type="match status" value="1"/>
</dbReference>
<evidence type="ECO:0000256" key="6">
    <source>
        <dbReference type="ARBA" id="ARBA00022723"/>
    </source>
</evidence>
<sequence>MSDQLINIEIDGVPLRAEQGEFLIDVADAAGIVIPRFCYHKKLSVAASCRMCLVEVEKIPKPLPACATPVTDGMRVHTRSPMVLAAQKAVMEFLLINHPLDCPICDQGGECSLQDLSMEFGGDTSRFQEPKRVVQNKEFGPLIAADMARCIHCTRCVRFGEEIAGRRELGAIGRGENVEIGTFIQKTLDSELSGNVIDLCPVGALTSKPFRYRARAWEMRQLPGIAPHDAVGSNLYFHVKDDRVMRVVPRENEDINQVWISDRDRFSYDGLYTEDRLRTPMVKQNGEWQSVDWKTALSIVAKRLQRIVQDYGPEAIGALASPGATLEEFYLLQKVLRGVDCHNIDHRLRAQDFRNQERAPLFPWLGQSLTELENSDVVLLIGSNCRKEQPLINHRIRRAVLRGARVFALNPIDYPFNYPLAGRLIVSPLHMVTHLAGIAASIARSGNTSAAMEFEKLLDGVSPGAVEYEIAEALGGGARTTVLLGNLAGAHPRAAALQVLAAYIASHTGSTLGMLTVGANSAGAWIAGALPHRGPAGKSLENKGLDAGAMVTRGCKGYVLLGVEPEFDCANSQVAFDAMTKAGFVVSLTAYRTNAMEDYADVLLPIALFAENAGTFVNAAGIWQDFVSAVMPSGEAWPAWKILRMLGNLLNLDGFDYSDVTKIRNELRTLVRDVDFSGERKIGDSYELDGETDETVNDPLLTRIGDVPIYAVDSLVRRAANLQGTNDAALECAVRINNELAASLGIKEGEFVSAIQEGHQRVLPAVIDDRVPARCVWLSAGVFESIGLGSNFGSISLERRDSCARG</sequence>
<dbReference type="FunFam" id="3.30.200.210:FF:000002">
    <property type="entry name" value="NADH-ubiquinone oxidoreductase 75 kDa subunit"/>
    <property type="match status" value="1"/>
</dbReference>
<evidence type="ECO:0000259" key="14">
    <source>
        <dbReference type="PROSITE" id="PS51085"/>
    </source>
</evidence>
<evidence type="ECO:0000256" key="8">
    <source>
        <dbReference type="ARBA" id="ARBA00023004"/>
    </source>
</evidence>
<keyword evidence="9 13" id="KW-0411">Iron-sulfur</keyword>
<proteinExistence type="inferred from homology"/>
<keyword evidence="6 13" id="KW-0479">Metal-binding</keyword>
<dbReference type="GO" id="GO:0016651">
    <property type="term" value="F:oxidoreductase activity, acting on NAD(P)H"/>
    <property type="evidence" value="ECO:0007669"/>
    <property type="project" value="InterPro"/>
</dbReference>
<dbReference type="SUPFAM" id="SSF50692">
    <property type="entry name" value="ADC-like"/>
    <property type="match status" value="1"/>
</dbReference>
<dbReference type="PROSITE" id="PS51669">
    <property type="entry name" value="4FE4S_MOW_BIS_MGD"/>
    <property type="match status" value="1"/>
</dbReference>
<organism evidence="17">
    <name type="scientific">Candidatus Kentrum sp. TC</name>
    <dbReference type="NCBI Taxonomy" id="2126339"/>
    <lineage>
        <taxon>Bacteria</taxon>
        <taxon>Pseudomonadati</taxon>
        <taxon>Pseudomonadota</taxon>
        <taxon>Gammaproteobacteria</taxon>
        <taxon>Candidatus Kentrum</taxon>
    </lineage>
</organism>
<reference evidence="17" key="1">
    <citation type="submission" date="2019-02" db="EMBL/GenBank/DDBJ databases">
        <authorList>
            <person name="Gruber-Vodicka R. H."/>
            <person name="Seah K. B. B."/>
        </authorList>
    </citation>
    <scope>NUCLEOTIDE SEQUENCE</scope>
    <source>
        <strain evidence="17">BECK_BZ123</strain>
    </source>
</reference>
<gene>
    <name evidence="17" type="ORF">BECKTC1821D_GA0114238_100250</name>
</gene>
<dbReference type="Gene3D" id="3.10.20.740">
    <property type="match status" value="1"/>
</dbReference>
<evidence type="ECO:0000256" key="9">
    <source>
        <dbReference type="ARBA" id="ARBA00023014"/>
    </source>
</evidence>
<dbReference type="EC" id="7.1.1.-" evidence="13"/>
<dbReference type="SMART" id="SM00929">
    <property type="entry name" value="NADH-G_4Fe-4S_3"/>
    <property type="match status" value="1"/>
</dbReference>
<dbReference type="PROSITE" id="PS51839">
    <property type="entry name" value="4FE4S_HC3"/>
    <property type="match status" value="1"/>
</dbReference>
<dbReference type="CDD" id="cd00207">
    <property type="entry name" value="fer2"/>
    <property type="match status" value="1"/>
</dbReference>
<evidence type="ECO:0000259" key="15">
    <source>
        <dbReference type="PROSITE" id="PS51669"/>
    </source>
</evidence>
<dbReference type="SUPFAM" id="SSF53706">
    <property type="entry name" value="Formate dehydrogenase/DMSO reductase, domains 1-3"/>
    <property type="match status" value="1"/>
</dbReference>
<evidence type="ECO:0000256" key="13">
    <source>
        <dbReference type="RuleBase" id="RU003525"/>
    </source>
</evidence>
<dbReference type="SUPFAM" id="SSF54292">
    <property type="entry name" value="2Fe-2S ferredoxin-like"/>
    <property type="match status" value="1"/>
</dbReference>
<dbReference type="GO" id="GO:0046872">
    <property type="term" value="F:metal ion binding"/>
    <property type="evidence" value="ECO:0007669"/>
    <property type="project" value="UniProtKB-UniRule"/>
</dbReference>
<dbReference type="InterPro" id="IPR050123">
    <property type="entry name" value="Prok_molybdopt-oxidoreductase"/>
</dbReference>
<dbReference type="InterPro" id="IPR006656">
    <property type="entry name" value="Mopterin_OxRdtase"/>
</dbReference>
<dbReference type="Pfam" id="PF22151">
    <property type="entry name" value="Fer4_NDSU1"/>
    <property type="match status" value="1"/>
</dbReference>
<dbReference type="GO" id="GO:0016020">
    <property type="term" value="C:membrane"/>
    <property type="evidence" value="ECO:0007669"/>
    <property type="project" value="InterPro"/>
</dbReference>
<feature type="domain" description="4Fe-4S His(Cys)3-ligated-type" evidence="16">
    <location>
        <begin position="82"/>
        <end position="121"/>
    </location>
</feature>
<dbReference type="InterPro" id="IPR001041">
    <property type="entry name" value="2Fe-2S_ferredoxin-type"/>
</dbReference>
<keyword evidence="4 13" id="KW-0001">2Fe-2S</keyword>
<dbReference type="Gene3D" id="3.40.50.740">
    <property type="match status" value="2"/>
</dbReference>
<comment type="similarity">
    <text evidence="2 13">Belongs to the complex I 75 kDa subunit family.</text>
</comment>
<dbReference type="PANTHER" id="PTHR43105">
    <property type="entry name" value="RESPIRATORY NITRATE REDUCTASE"/>
    <property type="match status" value="1"/>
</dbReference>
<dbReference type="Gene3D" id="2.40.40.20">
    <property type="match status" value="1"/>
</dbReference>
<keyword evidence="7 13" id="KW-1278">Translocase</keyword>
<dbReference type="PROSITE" id="PS51085">
    <property type="entry name" value="2FE2S_FER_2"/>
    <property type="match status" value="1"/>
</dbReference>
<feature type="domain" description="4Fe-4S Mo/W bis-MGD-type" evidence="15">
    <location>
        <begin position="219"/>
        <end position="275"/>
    </location>
</feature>
<comment type="catalytic activity">
    <reaction evidence="12 13">
        <text>a quinone + NADH + 5 H(+)(in) = a quinol + NAD(+) + 4 H(+)(out)</text>
        <dbReference type="Rhea" id="RHEA:57888"/>
        <dbReference type="ChEBI" id="CHEBI:15378"/>
        <dbReference type="ChEBI" id="CHEBI:24646"/>
        <dbReference type="ChEBI" id="CHEBI:57540"/>
        <dbReference type="ChEBI" id="CHEBI:57945"/>
        <dbReference type="ChEBI" id="CHEBI:132124"/>
    </reaction>
</comment>
<comment type="cofactor">
    <cofactor evidence="13">
        <name>[2Fe-2S] cluster</name>
        <dbReference type="ChEBI" id="CHEBI:190135"/>
    </cofactor>
    <text evidence="13">Binds 1 [2Fe-2S] cluster per subunit.</text>
</comment>
<dbReference type="PROSITE" id="PS00642">
    <property type="entry name" value="COMPLEX1_75K_2"/>
    <property type="match status" value="1"/>
</dbReference>
<dbReference type="GO" id="GO:0008137">
    <property type="term" value="F:NADH dehydrogenase (ubiquinone) activity"/>
    <property type="evidence" value="ECO:0007669"/>
    <property type="project" value="UniProtKB-UniRule"/>
</dbReference>
<dbReference type="InterPro" id="IPR019574">
    <property type="entry name" value="NADH_UbQ_OxRdtase_Gsu_4Fe4S-bd"/>
</dbReference>
<dbReference type="Pfam" id="PF13510">
    <property type="entry name" value="Fer2_4"/>
    <property type="match status" value="1"/>
</dbReference>
<dbReference type="InterPro" id="IPR009010">
    <property type="entry name" value="Asp_de-COase-like_dom_sf"/>
</dbReference>
<dbReference type="GO" id="GO:0048038">
    <property type="term" value="F:quinone binding"/>
    <property type="evidence" value="ECO:0007669"/>
    <property type="project" value="UniProtKB-UniRule"/>
</dbReference>
<dbReference type="Pfam" id="PF22117">
    <property type="entry name" value="Fer4_Nqo3"/>
    <property type="match status" value="1"/>
</dbReference>
<dbReference type="InterPro" id="IPR054351">
    <property type="entry name" value="NADH_UbQ_OxRdtase_ferredoxin"/>
</dbReference>
<name>A0A450Y898_9GAMM</name>
<evidence type="ECO:0000256" key="12">
    <source>
        <dbReference type="ARBA" id="ARBA00047712"/>
    </source>
</evidence>
<accession>A0A450Y898</accession>
<dbReference type="GO" id="GO:0051539">
    <property type="term" value="F:4 iron, 4 sulfur cluster binding"/>
    <property type="evidence" value="ECO:0007669"/>
    <property type="project" value="UniProtKB-KW"/>
</dbReference>
<evidence type="ECO:0000256" key="5">
    <source>
        <dbReference type="ARBA" id="ARBA00022719"/>
    </source>
</evidence>
<comment type="subunit">
    <text evidence="11">Composed of 13 different subunits. Subunits NuoCD, E, F, and G constitute the peripheral sector of the complex.</text>
</comment>
<dbReference type="InterPro" id="IPR010228">
    <property type="entry name" value="NADH_UbQ_OxRdtase_Gsu"/>
</dbReference>
<dbReference type="Pfam" id="PF10588">
    <property type="entry name" value="NADH-G_4Fe-4S_3"/>
    <property type="match status" value="1"/>
</dbReference>
<evidence type="ECO:0000256" key="10">
    <source>
        <dbReference type="ARBA" id="ARBA00023027"/>
    </source>
</evidence>
<dbReference type="Pfam" id="PF00384">
    <property type="entry name" value="Molybdopterin"/>
    <property type="match status" value="1"/>
</dbReference>
<dbReference type="NCBIfam" id="TIGR01973">
    <property type="entry name" value="NuoG"/>
    <property type="match status" value="1"/>
</dbReference>
<dbReference type="AlphaFoldDB" id="A0A450Y898"/>